<feature type="signal peptide" evidence="1">
    <location>
        <begin position="1"/>
        <end position="23"/>
    </location>
</feature>
<dbReference type="PROSITE" id="PS50184">
    <property type="entry name" value="VWFC_2"/>
    <property type="match status" value="7"/>
</dbReference>
<protein>
    <submittedName>
        <fullName evidence="3">Kielin/chordin-like protein</fullName>
    </submittedName>
</protein>
<dbReference type="InterPro" id="IPR001007">
    <property type="entry name" value="VWF_dom"/>
</dbReference>
<feature type="domain" description="VWFC" evidence="2">
    <location>
        <begin position="358"/>
        <end position="416"/>
    </location>
</feature>
<dbReference type="EMBL" id="JAIZAY010000022">
    <property type="protein sequence ID" value="KAJ8021062.1"/>
    <property type="molecule type" value="Genomic_DNA"/>
</dbReference>
<feature type="domain" description="VWFC" evidence="2">
    <location>
        <begin position="175"/>
        <end position="234"/>
    </location>
</feature>
<dbReference type="PANTHER" id="PTHR46439">
    <property type="entry name" value="CYSTEINE-RICH MOTOR NEURON 1 PROTEIN"/>
    <property type="match status" value="1"/>
</dbReference>
<dbReference type="PROSITE" id="PS01208">
    <property type="entry name" value="VWFC_1"/>
    <property type="match status" value="4"/>
</dbReference>
<reference evidence="3" key="1">
    <citation type="submission" date="2021-10" db="EMBL/GenBank/DDBJ databases">
        <title>Tropical sea cucumber genome reveals ecological adaptation and Cuvierian tubules defense mechanism.</title>
        <authorList>
            <person name="Chen T."/>
        </authorList>
    </citation>
    <scope>NUCLEOTIDE SEQUENCE</scope>
    <source>
        <strain evidence="3">Nanhai2018</strain>
        <tissue evidence="3">Muscle</tissue>
    </source>
</reference>
<dbReference type="GO" id="GO:0005886">
    <property type="term" value="C:plasma membrane"/>
    <property type="evidence" value="ECO:0007669"/>
    <property type="project" value="TreeGrafter"/>
</dbReference>
<feature type="domain" description="VWFC" evidence="2">
    <location>
        <begin position="473"/>
        <end position="537"/>
    </location>
</feature>
<dbReference type="OrthoDB" id="430044at2759"/>
<dbReference type="PANTHER" id="PTHR46439:SF1">
    <property type="entry name" value="CYSTEINE-RICH MOTOR NEURON 1 PROTEIN"/>
    <property type="match status" value="1"/>
</dbReference>
<feature type="domain" description="VWFC" evidence="2">
    <location>
        <begin position="417"/>
        <end position="476"/>
    </location>
</feature>
<comment type="caution">
    <text evidence="3">The sequence shown here is derived from an EMBL/GenBank/DDBJ whole genome shotgun (WGS) entry which is preliminary data.</text>
</comment>
<evidence type="ECO:0000313" key="3">
    <source>
        <dbReference type="EMBL" id="KAJ8021062.1"/>
    </source>
</evidence>
<evidence type="ECO:0000259" key="2">
    <source>
        <dbReference type="PROSITE" id="PS50184"/>
    </source>
</evidence>
<proteinExistence type="predicted"/>
<dbReference type="Pfam" id="PF00093">
    <property type="entry name" value="VWC"/>
    <property type="match status" value="7"/>
</dbReference>
<dbReference type="SUPFAM" id="SSF57603">
    <property type="entry name" value="FnI-like domain"/>
    <property type="match status" value="7"/>
</dbReference>
<dbReference type="Proteomes" id="UP001152320">
    <property type="component" value="Chromosome 22"/>
</dbReference>
<gene>
    <name evidence="3" type="ORF">HOLleu_40824</name>
</gene>
<dbReference type="SMART" id="SM00214">
    <property type="entry name" value="VWC"/>
    <property type="match status" value="7"/>
</dbReference>
<dbReference type="Gene3D" id="6.20.200.20">
    <property type="match status" value="5"/>
</dbReference>
<dbReference type="Gene3D" id="2.10.70.10">
    <property type="entry name" value="Complement Module, domain 1"/>
    <property type="match status" value="2"/>
</dbReference>
<evidence type="ECO:0000313" key="4">
    <source>
        <dbReference type="Proteomes" id="UP001152320"/>
    </source>
</evidence>
<feature type="domain" description="VWFC" evidence="2">
    <location>
        <begin position="235"/>
        <end position="295"/>
    </location>
</feature>
<dbReference type="AlphaFoldDB" id="A0A9Q1BDW2"/>
<accession>A0A9Q1BDW2</accession>
<name>A0A9Q1BDW2_HOLLE</name>
<keyword evidence="1" id="KW-0732">Signal</keyword>
<dbReference type="InterPro" id="IPR052624">
    <property type="entry name" value="CRIM1"/>
</dbReference>
<dbReference type="SMART" id="SM00215">
    <property type="entry name" value="VWC_out"/>
    <property type="match status" value="3"/>
</dbReference>
<feature type="domain" description="VWFC" evidence="2">
    <location>
        <begin position="296"/>
        <end position="355"/>
    </location>
</feature>
<organism evidence="3 4">
    <name type="scientific">Holothuria leucospilota</name>
    <name type="common">Black long sea cucumber</name>
    <name type="synonym">Mertensiothuria leucospilota</name>
    <dbReference type="NCBI Taxonomy" id="206669"/>
    <lineage>
        <taxon>Eukaryota</taxon>
        <taxon>Metazoa</taxon>
        <taxon>Echinodermata</taxon>
        <taxon>Eleutherozoa</taxon>
        <taxon>Echinozoa</taxon>
        <taxon>Holothuroidea</taxon>
        <taxon>Aspidochirotacea</taxon>
        <taxon>Aspidochirotida</taxon>
        <taxon>Holothuriidae</taxon>
        <taxon>Holothuria</taxon>
    </lineage>
</organism>
<evidence type="ECO:0000256" key="1">
    <source>
        <dbReference type="SAM" id="SignalP"/>
    </source>
</evidence>
<sequence length="747" mass="82053">MAVIKEILKIFILSLLVFAGTKAEVFTAKSVSISIADSLNIDLGRGRQFRFNVGVKVDKERSDKNLAGSNLWKLSAWFGPNEDGSGDAIQFIEQVLSKSQSGTAYKKSNRLNFNRVEYTLPAVSGVCADLRYFCVTFGTDAPSLRNGGELTVAGFPDDSVLTTCERVPSCTENPTVCTENGVIYNVGDRWNPDSCTDCTCEESGVVCSVENCPEMPCAPEYFITSPGVCCPTCPTSCEHEEVLYDIGATWSVDVCTSCSCLESGEPECVVMTCSDPDCQGEAAIYRPGECCPVCPLSCDEGDEVYRHLEEWKPSVCTTCSCFDGTTGCEVQSCPVLPCEETKQIRADDRCCAECAVDCVISEDSVVAHGESFSPDVCTTCECQNGTYDCKIQVCDIPECPTYLQVTRINDCCPVCADACLHYGEERPHSSRWMDDVCTSCSCYDGESMCVVESCQSLLCPPSSHIQDDNKCCPECAQDCTLTDDTVVVHGESWTQDVCTNCVCQNGTFDCFTEVCDTLECPLDQQVTKPYNCCAQCAEGCLYDGVVYNHQSEWSPDACTICSCHDGEERCSTIQCTPPRCGPDRRLLTREGECCPFCSEGEAAYVRSTMIKIKFNGKSKLKLEKKKPKFQFSLIVVFDDSVTDITGTNLWKLSVWFSSDKLGTNERARIDQALSPDQSSLPLISNQRLNLGTTKLKFKTKKAKCKKLKYLCVRFGLTDNPLADEVSLFLDPSSVVQHCEKVPTCIDK</sequence>
<keyword evidence="4" id="KW-1185">Reference proteome</keyword>
<feature type="chain" id="PRO_5040514568" evidence="1">
    <location>
        <begin position="24"/>
        <end position="747"/>
    </location>
</feature>
<feature type="domain" description="VWFC" evidence="2">
    <location>
        <begin position="538"/>
        <end position="598"/>
    </location>
</feature>